<gene>
    <name evidence="2" type="ORF">Tco_0878194</name>
</gene>
<feature type="transmembrane region" description="Helical" evidence="1">
    <location>
        <begin position="54"/>
        <end position="80"/>
    </location>
</feature>
<dbReference type="Proteomes" id="UP001151760">
    <property type="component" value="Unassembled WGS sequence"/>
</dbReference>
<organism evidence="2 3">
    <name type="scientific">Tanacetum coccineum</name>
    <dbReference type="NCBI Taxonomy" id="301880"/>
    <lineage>
        <taxon>Eukaryota</taxon>
        <taxon>Viridiplantae</taxon>
        <taxon>Streptophyta</taxon>
        <taxon>Embryophyta</taxon>
        <taxon>Tracheophyta</taxon>
        <taxon>Spermatophyta</taxon>
        <taxon>Magnoliopsida</taxon>
        <taxon>eudicotyledons</taxon>
        <taxon>Gunneridae</taxon>
        <taxon>Pentapetalae</taxon>
        <taxon>asterids</taxon>
        <taxon>campanulids</taxon>
        <taxon>Asterales</taxon>
        <taxon>Asteraceae</taxon>
        <taxon>Asteroideae</taxon>
        <taxon>Anthemideae</taxon>
        <taxon>Anthemidinae</taxon>
        <taxon>Tanacetum</taxon>
    </lineage>
</organism>
<reference evidence="2" key="1">
    <citation type="journal article" date="2022" name="Int. J. Mol. Sci.">
        <title>Draft Genome of Tanacetum Coccineum: Genomic Comparison of Closely Related Tanacetum-Family Plants.</title>
        <authorList>
            <person name="Yamashiro T."/>
            <person name="Shiraishi A."/>
            <person name="Nakayama K."/>
            <person name="Satake H."/>
        </authorList>
    </citation>
    <scope>NUCLEOTIDE SEQUENCE</scope>
</reference>
<keyword evidence="1" id="KW-1133">Transmembrane helix</keyword>
<sequence>MRFRVLLRNYAYPFVLSPVAKVNAFVCTIDFIIVELTELVLVPVSTEPDIDDGALNFTVSIAKIYFGVFISSVNLACLVIDFC</sequence>
<evidence type="ECO:0000313" key="2">
    <source>
        <dbReference type="EMBL" id="GJT19488.1"/>
    </source>
</evidence>
<keyword evidence="3" id="KW-1185">Reference proteome</keyword>
<proteinExistence type="predicted"/>
<evidence type="ECO:0000256" key="1">
    <source>
        <dbReference type="SAM" id="Phobius"/>
    </source>
</evidence>
<evidence type="ECO:0000313" key="3">
    <source>
        <dbReference type="Proteomes" id="UP001151760"/>
    </source>
</evidence>
<protein>
    <submittedName>
        <fullName evidence="2">Uncharacterized protein</fullName>
    </submittedName>
</protein>
<accession>A0ABQ5C0N5</accession>
<comment type="caution">
    <text evidence="2">The sequence shown here is derived from an EMBL/GenBank/DDBJ whole genome shotgun (WGS) entry which is preliminary data.</text>
</comment>
<feature type="transmembrane region" description="Helical" evidence="1">
    <location>
        <begin position="12"/>
        <end position="34"/>
    </location>
</feature>
<keyword evidence="1" id="KW-0472">Membrane</keyword>
<keyword evidence="1" id="KW-0812">Transmembrane</keyword>
<name>A0ABQ5C0N5_9ASTR</name>
<dbReference type="EMBL" id="BQNB010013721">
    <property type="protein sequence ID" value="GJT19488.1"/>
    <property type="molecule type" value="Genomic_DNA"/>
</dbReference>
<reference evidence="2" key="2">
    <citation type="submission" date="2022-01" db="EMBL/GenBank/DDBJ databases">
        <authorList>
            <person name="Yamashiro T."/>
            <person name="Shiraishi A."/>
            <person name="Satake H."/>
            <person name="Nakayama K."/>
        </authorList>
    </citation>
    <scope>NUCLEOTIDE SEQUENCE</scope>
</reference>